<reference evidence="4" key="2">
    <citation type="submission" date="2016-06" db="EMBL/GenBank/DDBJ databases">
        <authorList>
            <person name="Huang P."/>
            <person name="Jiang X."/>
            <person name="Liu X."/>
        </authorList>
    </citation>
    <scope>NUCLEOTIDE SEQUENCE</scope>
    <source>
        <strain evidence="4">852011</strain>
        <plasmid evidence="4">unnamed</plasmid>
    </source>
</reference>
<geneLocation type="plasmid" evidence="5"/>
<dbReference type="InterPro" id="IPR012334">
    <property type="entry name" value="Pectin_lyas_fold"/>
</dbReference>
<feature type="region of interest" description="Disordered" evidence="1">
    <location>
        <begin position="1867"/>
        <end position="1894"/>
    </location>
</feature>
<feature type="region of interest" description="Disordered" evidence="1">
    <location>
        <begin position="2518"/>
        <end position="2537"/>
    </location>
</feature>
<evidence type="ECO:0000313" key="6">
    <source>
        <dbReference type="Proteomes" id="UP001462961"/>
    </source>
</evidence>
<dbReference type="Gene3D" id="2.160.20.10">
    <property type="entry name" value="Single-stranded right-handed beta-helix, Pectin lyase-like"/>
    <property type="match status" value="1"/>
</dbReference>
<organism evidence="4 5">
    <name type="scientific">Paraburkholderia caribensis</name>
    <dbReference type="NCBI Taxonomy" id="75105"/>
    <lineage>
        <taxon>Bacteria</taxon>
        <taxon>Pseudomonadati</taxon>
        <taxon>Pseudomonadota</taxon>
        <taxon>Betaproteobacteria</taxon>
        <taxon>Burkholderiales</taxon>
        <taxon>Burkholderiaceae</taxon>
        <taxon>Paraburkholderia</taxon>
    </lineage>
</organism>
<dbReference type="RefSeq" id="WP_107203015.1">
    <property type="nucleotide sequence ID" value="NZ_CP015960.1"/>
</dbReference>
<dbReference type="InterPro" id="IPR010069">
    <property type="entry name" value="CdiA_FHA1_rpt"/>
</dbReference>
<evidence type="ECO:0000256" key="1">
    <source>
        <dbReference type="SAM" id="MobiDB-lite"/>
    </source>
</evidence>
<evidence type="ECO:0000259" key="2">
    <source>
        <dbReference type="SMART" id="SM00912"/>
    </source>
</evidence>
<dbReference type="InterPro" id="IPR011050">
    <property type="entry name" value="Pectin_lyase_fold/virulence"/>
</dbReference>
<feature type="compositionally biased region" description="Low complexity" evidence="1">
    <location>
        <begin position="1872"/>
        <end position="1886"/>
    </location>
</feature>
<evidence type="ECO:0000313" key="5">
    <source>
        <dbReference type="Proteomes" id="UP000509548"/>
    </source>
</evidence>
<dbReference type="Pfam" id="PF13332">
    <property type="entry name" value="Fil_haemagg_2"/>
    <property type="match status" value="4"/>
</dbReference>
<dbReference type="InterPro" id="IPR006626">
    <property type="entry name" value="PbH1"/>
</dbReference>
<dbReference type="Proteomes" id="UP000509548">
    <property type="component" value="Plasmid unnamed"/>
</dbReference>
<sequence>MNQKTYRLVYSRLRGMLVAVEETATAAGKARETRATGRASGALEIFLSLRQLALTALLALSPLIAGAQIVPGGAHAPGVVTTQNGIPQVNINKPSGAGVSMNTYGQFDVQKNGAILNNSPVIVSTQQAGYINGNPNFGPNDAARVIVNQVNSSSPSQLRGYLEVAGKSAQVVIANPNGLLVDGGGFINTSRATLTTGTPNFAADGSLAGFNVTSGNITVQGAGFNGSNIDQVDLLARAVQANAAIYAKNLNVVTGANNVDYGSLAATPIAGSGPAPGVSIDVSNLGGMYANRIVLIGTENGVGVSSKGVLAAQAGDLILTTQGKLVLAGQTNASGNITASARDVIDNSGTTYAQQSVSANTSGALSNSGTLAAQQNTAITAGSVASTGTLGAGVNNDGTIAGSGDLSVTTTGALTATGRNQAGGNMTILGAGVNLAGSNTSANGALTLSSSGDLTLSNATTTAGGALSANASGTLTNDGGKLSGGSVQASAANVSNTGGHIVSGSTLGLNTAGALANRQGVIQSAAGATIGGASLDNTGGQILSLNGDGLNLGVTGTLLNGVGGIIGGNGNVQLSASIFTNQGKVNALRDAVLRAWNVTNSGSLTAGGILTAAATGALSNAGGSLSGSTTTVSGASVDNTNGSIDGDTLAVTSSGDFVNRNGKLTQYGTTDQTISAGGKLDSTGGTIASNANNLTLSGQSVTNDNGTLQHAGAGVLKVKVTGALSNVDGKVQTNGTLTIAGAKLDNSGGTLTAQQAAQVNADAGIVNRNGTLYGANGLTVSTQGDIDDTGGSAQSAGDLSLSAGGALSNAQGTLSANGAHGTANVAAASIDNTKGKLTNAGDGATTVTASSVTNTGGTLGGNGDVTINAQTLENGAGANFVAGGAANLNVQQRVNNAGGTLFGGTALNLNQANAAVINDGGAILGGLDVSVNAASLSNAGGAIRANRDVSASGVVSGDGDMIAGRNLSLAINGNYTSGASNNLRADGDMSVSATGTLTNTGTLAATGALTATGANVVNAAGADINSSNTTVNANGTLTNAGRIEGDAVATNSATLANTGTVIGNDVTVNANDVQNTGAAAVIAGANSVRIYAQNSITNADGALIYSAGNLEIAKDGTRDGSGMLANQTATLTNSAATIEADGDIDIAARTVSNIRTGVQTAAGTPQDAGTTTLTLWTAGLGDDLSAGVFGNYHSLDFPQWNWSAGAMADQTIYGLAQPITVKIPASQVTNLDTKAQTFSLTQPVYDHYQSGATVVARNITNNATQWYNSLTDNGDGTVSITFWPDFDPNKNMQPDRQQVRWNIKNHDYVEKSRTTQTTTTTDQLVNAGNVATIQAQGAIRINANGGSIDNQSSTMAAGGDLVRRADSGSVTDTGTVLQQAVVTSTESVFYWHQKTGGSSDTTQPRSDGAFDGVSQYTTTVDALPAIASSNSNVQTDAQSISINSVDRQGNTVAGSGVTGGSADGTQTGTISGQSSRPQTVGGATGGIPNLKLPVSGLYTYNTAPGATYLVATDPRFTQYANFISSDYLLKQLGYDPSTVEKRLGDGLYETTLIRNQVTQLTGRTFLAGFTDNLDEYTALMNNGVTYAKAFGLEPGIALSAAQMAQLTTDMVWLVSQDVTLPDGSHQSVLVPQVYLAQSSTVDLTHSGALVAGNAVNLNASGDVNNSGHIVSNVATTVIGNTITNSGIIGSAGTTAVAAVQDVRNSSGRIGGADVVVQAGRDVINETQTYGVSKSFADRNYTGTATGTAVDAVGTISATNSAAVIAGRDVNLNGAQIQAGGNAAIAAGRDLNVGTVDLTATKDSSGFGGQDFLHDRQTRNLGSAIVAGGDLATVSGRDTTLTNATVRAGGDAAMVAGGNLTVTAAKDVHTHSEQSMSNSKSQSTSSSYDEQVQGSSIGAGGNATLTAGLSGSGNLAILGSTVATDTGGVKLVSTGDVTIGSVTETHDSQSWSHNEHSGFMSKTKTTDTTSAHQVIANGSTVSGDTVTGAAGRDMTVTGSTVAASNDVNLSAGRNLTVNTSQNTSDSSQFHQEVKTGLGSSGGVGISYGKVDTKNTTHDSSVTNNASMIGSTGGSVNLTAGADLHVTGSDLVAVKNVTGTGANVAIDAVTNTAHHDETQEVSKSGFTLAVKAPVIDAISNTVDQARAASRSQDDRAAALHGMAAASGALDSLGAAGGAMKELASGQTPSGKIELSYGSSHTKNTFAEDSTSNRGSSVTAGGTAAFVATGNGQAGSGNITIAGSNVNANDVILAAKNQVNLVNTTDTDSTRSTNQSSSASVGVSYGFGQGSGGFGVDASASKAKGNANSDAALQNNTHVTAANIATIISGGDTNIIGANVNGRQVNADVGGNLNIASVQDTMASNAHQESMGGGFSISQGGGSASFSSQHGNATGSYAGVNEQAGIQAGDGGFNINVKGNTDLKGAIIASDAEASKNNLTTGTLTYSDIQNQSSYNAHSSGFSAGATTGDGGSNYSTHGPTSGKNAGGGAPMLSQNDSGSDSATTRSAISAGTINVTDSAHQTQDVASLNRDTSNTNGTVAKLPDVNNLLNNQADMMAAASAAGEAVSRRVGDFADSKLKEAQATGDQAGIDAWKEGGTARAEMQAAGGALVAGLAGGNALGGAAGAGIASIAAGKLNELSGAIAGSNPTGNAGMNQALGNIVANAIATGAGAAVGGNAGAVSAYNTDRYNRQLHAPEKTKAQQIASQAAAQGLKNSDGSPITEAQIENAMRAANNSQYGEIVATGVVVPLNATTPASAVYDTTGMKLATDSARNNYLVQDPSMLSTPSTALQALIVQSTGGANSPYSWNPASTQTVATPKIDPSGPFSPNWNTGDYSAGFNAGGRGLAPDYMTVNGGALSANVSGVVNLYDGSLYAGGGVAMTNPSAVSYKPGFSTTFGYIFGARTAQDARNFIAGDGNQAFVSVPANMGVNFIGAITHGYGGATAIEIGVGQPGSLTYGVVPWGHTTQVTGQNK</sequence>
<dbReference type="NCBIfam" id="TIGR01731">
    <property type="entry name" value="fil_hemag_20aa"/>
    <property type="match status" value="13"/>
</dbReference>
<reference evidence="4 5" key="1">
    <citation type="journal article" date="2014" name="Genome Announc.">
        <title>Draft Genome Sequence of the Haloacid-Degrading Burkholderia caribensis Strain MBA4.</title>
        <authorList>
            <person name="Pan Y."/>
            <person name="Kong K.F."/>
            <person name="Tsang J.S."/>
        </authorList>
    </citation>
    <scope>NUCLEOTIDE SEQUENCE [LARGE SCALE GENOMIC DNA]</scope>
    <source>
        <strain evidence="4 5">852011</strain>
    </source>
</reference>
<evidence type="ECO:0000313" key="3">
    <source>
        <dbReference type="EMBL" id="MEO1756220.1"/>
    </source>
</evidence>
<dbReference type="NCBIfam" id="TIGR01901">
    <property type="entry name" value="adhes_NPXG"/>
    <property type="match status" value="1"/>
</dbReference>
<feature type="region of interest" description="Disordered" evidence="1">
    <location>
        <begin position="2364"/>
        <end position="2386"/>
    </location>
</feature>
<dbReference type="InterPro" id="IPR008638">
    <property type="entry name" value="FhaB/CdiA-like_TPS"/>
</dbReference>
<feature type="compositionally biased region" description="Gly residues" evidence="1">
    <location>
        <begin position="2368"/>
        <end position="2380"/>
    </location>
</feature>
<feature type="compositionally biased region" description="Polar residues" evidence="1">
    <location>
        <begin position="2470"/>
        <end position="2481"/>
    </location>
</feature>
<evidence type="ECO:0000313" key="4">
    <source>
        <dbReference type="EMBL" id="QLB66618.1"/>
    </source>
</evidence>
<dbReference type="Pfam" id="PF05860">
    <property type="entry name" value="TPS"/>
    <property type="match status" value="1"/>
</dbReference>
<reference evidence="3 6" key="3">
    <citation type="submission" date="2024-01" db="EMBL/GenBank/DDBJ databases">
        <title>The diversity of rhizobia nodulating Mimosa spp. in eleven states of Brazil covering several biomes is determined by host plant, location, and edaphic factors.</title>
        <authorList>
            <person name="Rouws L."/>
            <person name="Barauna A."/>
            <person name="Beukes C."/>
            <person name="De Faria S.M."/>
            <person name="Gross E."/>
            <person name="Dos Reis Junior F.B."/>
            <person name="Simon M."/>
            <person name="Maluk M."/>
            <person name="Odee D.W."/>
            <person name="Kenicer G."/>
            <person name="Young J.P.W."/>
            <person name="Reis V.M."/>
            <person name="Zilli J."/>
            <person name="James E.K."/>
        </authorList>
    </citation>
    <scope>NUCLEOTIDE SEQUENCE [LARGE SCALE GENOMIC DNA]</scope>
    <source>
        <strain evidence="3 6">JHI1651</strain>
    </source>
</reference>
<dbReference type="SMART" id="SM00710">
    <property type="entry name" value="PbH1"/>
    <property type="match status" value="8"/>
</dbReference>
<feature type="compositionally biased region" description="Low complexity" evidence="1">
    <location>
        <begin position="2699"/>
        <end position="2709"/>
    </location>
</feature>
<feature type="compositionally biased region" description="Polar residues" evidence="1">
    <location>
        <begin position="2490"/>
        <end position="2503"/>
    </location>
</feature>
<dbReference type="EMBL" id="JAYLVJ010000024">
    <property type="protein sequence ID" value="MEO1756220.1"/>
    <property type="molecule type" value="Genomic_DNA"/>
</dbReference>
<dbReference type="InterPro" id="IPR029116">
    <property type="entry name" value="Ntox22"/>
</dbReference>
<feature type="domain" description="Filamentous haemagglutinin FhaB/tRNA nuclease CdiA-like TPS" evidence="2">
    <location>
        <begin position="83"/>
        <end position="204"/>
    </location>
</feature>
<dbReference type="GO" id="GO:0003824">
    <property type="term" value="F:catalytic activity"/>
    <property type="evidence" value="ECO:0007669"/>
    <property type="project" value="UniProtKB-ARBA"/>
</dbReference>
<feature type="region of interest" description="Disordered" evidence="1">
    <location>
        <begin position="2694"/>
        <end position="2717"/>
    </location>
</feature>
<dbReference type="SMART" id="SM00912">
    <property type="entry name" value="Haemagg_act"/>
    <property type="match status" value="1"/>
</dbReference>
<dbReference type="EMBL" id="CP015960">
    <property type="protein sequence ID" value="QLB66618.1"/>
    <property type="molecule type" value="Genomic_DNA"/>
</dbReference>
<feature type="compositionally biased region" description="Polar residues" evidence="1">
    <location>
        <begin position="1463"/>
        <end position="1478"/>
    </location>
</feature>
<dbReference type="Pfam" id="PF15527">
    <property type="entry name" value="Ntox22"/>
    <property type="match status" value="1"/>
</dbReference>
<dbReference type="Pfam" id="PF13018">
    <property type="entry name" value="ESPR"/>
    <property type="match status" value="1"/>
</dbReference>
<dbReference type="Proteomes" id="UP001462961">
    <property type="component" value="Unassembled WGS sequence"/>
</dbReference>
<proteinExistence type="predicted"/>
<name>A0A9Q6WPY6_9BURK</name>
<geneLocation type="plasmid" evidence="4">
    <name>unnamed</name>
</geneLocation>
<accession>A0A9Q6WPY6</accession>
<keyword evidence="4" id="KW-0614">Plasmid</keyword>
<keyword evidence="6" id="KW-1185">Reference proteome</keyword>
<feature type="compositionally biased region" description="Polar residues" evidence="1">
    <location>
        <begin position="2518"/>
        <end position="2536"/>
    </location>
</feature>
<dbReference type="InterPro" id="IPR024973">
    <property type="entry name" value="ESPR"/>
</dbReference>
<feature type="region of interest" description="Disordered" evidence="1">
    <location>
        <begin position="2465"/>
        <end position="2503"/>
    </location>
</feature>
<dbReference type="SUPFAM" id="SSF51126">
    <property type="entry name" value="Pectin lyase-like"/>
    <property type="match status" value="1"/>
</dbReference>
<feature type="region of interest" description="Disordered" evidence="1">
    <location>
        <begin position="1447"/>
        <end position="1481"/>
    </location>
</feature>
<gene>
    <name evidence="4" type="ORF">A9O66_29155</name>
    <name evidence="3" type="ORF">VOI32_20040</name>
</gene>
<protein>
    <submittedName>
        <fullName evidence="4">Filamentous hemagglutinin</fullName>
    </submittedName>
    <submittedName>
        <fullName evidence="3">Polymorphic toxin type 22 domain-containing protein</fullName>
    </submittedName>
</protein>
<dbReference type="InterPro" id="IPR025157">
    <property type="entry name" value="Hemagglutinin_rpt"/>
</dbReference>